<comment type="caution">
    <text evidence="26">The sequence shown here is derived from an EMBL/GenBank/DDBJ whole genome shotgun (WGS) entry which is preliminary data.</text>
</comment>
<dbReference type="EC" id="3.1.2.2" evidence="16"/>
<keyword evidence="12" id="KW-0966">Cell projection</keyword>
<evidence type="ECO:0000256" key="13">
    <source>
        <dbReference type="ARBA" id="ARBA00035852"/>
    </source>
</evidence>
<dbReference type="GO" id="GO:0016020">
    <property type="term" value="C:membrane"/>
    <property type="evidence" value="ECO:0007669"/>
    <property type="project" value="UniProtKB-SubCell"/>
</dbReference>
<feature type="domain" description="Thioesterase" evidence="25">
    <location>
        <begin position="135"/>
        <end position="208"/>
    </location>
</feature>
<dbReference type="PANTHER" id="PTHR12418">
    <property type="entry name" value="ACYL-COENZYME A THIOESTERASE THEM4"/>
    <property type="match status" value="1"/>
</dbReference>
<comment type="catalytic activity">
    <reaction evidence="20">
        <text>hexadecanoyl-CoA + H2O = hexadecanoate + CoA + H(+)</text>
        <dbReference type="Rhea" id="RHEA:16645"/>
        <dbReference type="ChEBI" id="CHEBI:7896"/>
        <dbReference type="ChEBI" id="CHEBI:15377"/>
        <dbReference type="ChEBI" id="CHEBI:15378"/>
        <dbReference type="ChEBI" id="CHEBI:57287"/>
        <dbReference type="ChEBI" id="CHEBI:57379"/>
        <dbReference type="EC" id="3.1.2.2"/>
    </reaction>
    <physiologicalReaction direction="left-to-right" evidence="20">
        <dbReference type="Rhea" id="RHEA:16646"/>
    </physiologicalReaction>
</comment>
<evidence type="ECO:0000256" key="16">
    <source>
        <dbReference type="ARBA" id="ARBA00038848"/>
    </source>
</evidence>
<accession>A0A1E3S990</accession>
<dbReference type="RefSeq" id="WP_069421024.1">
    <property type="nucleotide sequence ID" value="NZ_CBCRZH010000001.1"/>
</dbReference>
<keyword evidence="9" id="KW-0809">Transit peptide</keyword>
<sequence length="223" mass="24012">MTHYGAVGASDDPSERPEDIDPDYEHHGGFPEYGPANPGAGFRQFVANMRRLQDLAVSADPDDAVWDEAAQRAAALVELLEPYQAVEGQAPAGRTPDMPGMGSLLLPPWTLTRYEPDGVEMTGSFSRFHVGGNSAVHGGVLPLLFDHMFGMVSHAGGRPISRTAFLHVDYRKITPIDVPLVIRGRITSTEGRKAFVAAELLDGDENVLAEGNGLMVRLLPGQP</sequence>
<keyword evidence="6" id="KW-0053">Apoptosis</keyword>
<dbReference type="Proteomes" id="UP000192739">
    <property type="component" value="Unassembled WGS sequence"/>
</dbReference>
<feature type="compositionally biased region" description="Basic and acidic residues" evidence="24">
    <location>
        <begin position="13"/>
        <end position="29"/>
    </location>
</feature>
<organism evidence="26 27">
    <name type="scientific">Mycobacterium intermedium</name>
    <dbReference type="NCBI Taxonomy" id="28445"/>
    <lineage>
        <taxon>Bacteria</taxon>
        <taxon>Bacillati</taxon>
        <taxon>Actinomycetota</taxon>
        <taxon>Actinomycetes</taxon>
        <taxon>Mycobacteriales</taxon>
        <taxon>Mycobacteriaceae</taxon>
        <taxon>Mycobacterium</taxon>
        <taxon>Mycobacterium simiae complex</taxon>
    </lineage>
</organism>
<comment type="catalytic activity">
    <reaction evidence="13">
        <text>(5Z,8Z,11Z,14Z)-eicosatetraenoyl-CoA + H2O = (5Z,8Z,11Z,14Z)-eicosatetraenoate + CoA + H(+)</text>
        <dbReference type="Rhea" id="RHEA:40151"/>
        <dbReference type="ChEBI" id="CHEBI:15377"/>
        <dbReference type="ChEBI" id="CHEBI:15378"/>
        <dbReference type="ChEBI" id="CHEBI:32395"/>
        <dbReference type="ChEBI" id="CHEBI:57287"/>
        <dbReference type="ChEBI" id="CHEBI:57368"/>
    </reaction>
    <physiologicalReaction direction="left-to-right" evidence="13">
        <dbReference type="Rhea" id="RHEA:40152"/>
    </physiologicalReaction>
</comment>
<name>A0A1E3S990_MYCIE</name>
<evidence type="ECO:0000256" key="23">
    <source>
        <dbReference type="ARBA" id="ARBA00048180"/>
    </source>
</evidence>
<dbReference type="GO" id="GO:0005737">
    <property type="term" value="C:cytoplasm"/>
    <property type="evidence" value="ECO:0007669"/>
    <property type="project" value="UniProtKB-SubCell"/>
</dbReference>
<evidence type="ECO:0000256" key="3">
    <source>
        <dbReference type="ARBA" id="ARBA00004632"/>
    </source>
</evidence>
<evidence type="ECO:0000256" key="15">
    <source>
        <dbReference type="ARBA" id="ARBA00038456"/>
    </source>
</evidence>
<keyword evidence="8" id="KW-0276">Fatty acid metabolism</keyword>
<comment type="catalytic activity">
    <reaction evidence="21">
        <text>decanoyl-CoA + H2O = decanoate + CoA + H(+)</text>
        <dbReference type="Rhea" id="RHEA:40059"/>
        <dbReference type="ChEBI" id="CHEBI:15377"/>
        <dbReference type="ChEBI" id="CHEBI:15378"/>
        <dbReference type="ChEBI" id="CHEBI:27689"/>
        <dbReference type="ChEBI" id="CHEBI:57287"/>
        <dbReference type="ChEBI" id="CHEBI:61430"/>
    </reaction>
    <physiologicalReaction direction="left-to-right" evidence="21">
        <dbReference type="Rhea" id="RHEA:40060"/>
    </physiologicalReaction>
</comment>
<evidence type="ECO:0000256" key="18">
    <source>
        <dbReference type="ARBA" id="ARBA00043210"/>
    </source>
</evidence>
<dbReference type="Gene3D" id="3.10.129.10">
    <property type="entry name" value="Hotdog Thioesterase"/>
    <property type="match status" value="1"/>
</dbReference>
<evidence type="ECO:0000256" key="24">
    <source>
        <dbReference type="SAM" id="MobiDB-lite"/>
    </source>
</evidence>
<proteinExistence type="inferred from homology"/>
<evidence type="ECO:0000256" key="6">
    <source>
        <dbReference type="ARBA" id="ARBA00022703"/>
    </source>
</evidence>
<keyword evidence="27" id="KW-1185">Reference proteome</keyword>
<dbReference type="GO" id="GO:0006631">
    <property type="term" value="P:fatty acid metabolic process"/>
    <property type="evidence" value="ECO:0007669"/>
    <property type="project" value="UniProtKB-KW"/>
</dbReference>
<dbReference type="SUPFAM" id="SSF54637">
    <property type="entry name" value="Thioesterase/thiol ester dehydrase-isomerase"/>
    <property type="match status" value="1"/>
</dbReference>
<feature type="region of interest" description="Disordered" evidence="24">
    <location>
        <begin position="1"/>
        <end position="37"/>
    </location>
</feature>
<comment type="catalytic activity">
    <reaction evidence="14">
        <text>(9Z)-octadecenoyl-CoA + H2O = (9Z)-octadecenoate + CoA + H(+)</text>
        <dbReference type="Rhea" id="RHEA:40139"/>
        <dbReference type="ChEBI" id="CHEBI:15377"/>
        <dbReference type="ChEBI" id="CHEBI:15378"/>
        <dbReference type="ChEBI" id="CHEBI:30823"/>
        <dbReference type="ChEBI" id="CHEBI:57287"/>
        <dbReference type="ChEBI" id="CHEBI:57387"/>
    </reaction>
    <physiologicalReaction direction="left-to-right" evidence="14">
        <dbReference type="Rhea" id="RHEA:40140"/>
    </physiologicalReaction>
</comment>
<evidence type="ECO:0000256" key="9">
    <source>
        <dbReference type="ARBA" id="ARBA00022946"/>
    </source>
</evidence>
<comment type="catalytic activity">
    <reaction evidence="22">
        <text>dodecanoyl-CoA + H2O = dodecanoate + CoA + H(+)</text>
        <dbReference type="Rhea" id="RHEA:30135"/>
        <dbReference type="ChEBI" id="CHEBI:15377"/>
        <dbReference type="ChEBI" id="CHEBI:15378"/>
        <dbReference type="ChEBI" id="CHEBI:18262"/>
        <dbReference type="ChEBI" id="CHEBI:57287"/>
        <dbReference type="ChEBI" id="CHEBI:57375"/>
    </reaction>
    <physiologicalReaction direction="left-to-right" evidence="22">
        <dbReference type="Rhea" id="RHEA:30136"/>
    </physiologicalReaction>
</comment>
<evidence type="ECO:0000256" key="2">
    <source>
        <dbReference type="ARBA" id="ARBA00004496"/>
    </source>
</evidence>
<protein>
    <recommendedName>
        <fullName evidence="17">Acyl-coenzyme A thioesterase THEM4</fullName>
        <ecNumber evidence="16">3.1.2.2</ecNumber>
    </recommendedName>
    <alternativeName>
        <fullName evidence="18">Thioesterase superfamily member 4</fullName>
    </alternativeName>
</protein>
<keyword evidence="7" id="KW-0378">Hydrolase</keyword>
<dbReference type="InterPro" id="IPR006683">
    <property type="entry name" value="Thioestr_dom"/>
</dbReference>
<evidence type="ECO:0000256" key="22">
    <source>
        <dbReference type="ARBA" id="ARBA00048074"/>
    </source>
</evidence>
<dbReference type="GO" id="GO:0016787">
    <property type="term" value="F:hydrolase activity"/>
    <property type="evidence" value="ECO:0007669"/>
    <property type="project" value="UniProtKB-KW"/>
</dbReference>
<comment type="subcellular location">
    <subcellularLocation>
        <location evidence="3">Cell projection</location>
        <location evidence="3">Ruffle membrane</location>
    </subcellularLocation>
    <subcellularLocation>
        <location evidence="2">Cytoplasm</location>
    </subcellularLocation>
    <subcellularLocation>
        <location evidence="1">Membrane</location>
        <topology evidence="1">Peripheral membrane protein</topology>
    </subcellularLocation>
</comment>
<evidence type="ECO:0000256" key="4">
    <source>
        <dbReference type="ARBA" id="ARBA00022475"/>
    </source>
</evidence>
<evidence type="ECO:0000256" key="17">
    <source>
        <dbReference type="ARBA" id="ARBA00040123"/>
    </source>
</evidence>
<comment type="similarity">
    <text evidence="15">Belongs to the THEM4/THEM5 thioesterase family.</text>
</comment>
<evidence type="ECO:0000256" key="5">
    <source>
        <dbReference type="ARBA" id="ARBA00022490"/>
    </source>
</evidence>
<evidence type="ECO:0000259" key="25">
    <source>
        <dbReference type="Pfam" id="PF03061"/>
    </source>
</evidence>
<evidence type="ECO:0000256" key="21">
    <source>
        <dbReference type="ARBA" id="ARBA00047969"/>
    </source>
</evidence>
<evidence type="ECO:0000256" key="7">
    <source>
        <dbReference type="ARBA" id="ARBA00022801"/>
    </source>
</evidence>
<evidence type="ECO:0000256" key="19">
    <source>
        <dbReference type="ARBA" id="ARBA00047588"/>
    </source>
</evidence>
<evidence type="ECO:0000256" key="12">
    <source>
        <dbReference type="ARBA" id="ARBA00023273"/>
    </source>
</evidence>
<comment type="catalytic activity">
    <reaction evidence="19">
        <text>octanoyl-CoA + H2O = octanoate + CoA + H(+)</text>
        <dbReference type="Rhea" id="RHEA:30143"/>
        <dbReference type="ChEBI" id="CHEBI:15377"/>
        <dbReference type="ChEBI" id="CHEBI:15378"/>
        <dbReference type="ChEBI" id="CHEBI:25646"/>
        <dbReference type="ChEBI" id="CHEBI:57287"/>
        <dbReference type="ChEBI" id="CHEBI:57386"/>
    </reaction>
    <physiologicalReaction direction="left-to-right" evidence="19">
        <dbReference type="Rhea" id="RHEA:30144"/>
    </physiologicalReaction>
</comment>
<evidence type="ECO:0000256" key="20">
    <source>
        <dbReference type="ARBA" id="ARBA00047734"/>
    </source>
</evidence>
<evidence type="ECO:0000256" key="11">
    <source>
        <dbReference type="ARBA" id="ARBA00023136"/>
    </source>
</evidence>
<evidence type="ECO:0000256" key="10">
    <source>
        <dbReference type="ARBA" id="ARBA00023098"/>
    </source>
</evidence>
<dbReference type="InterPro" id="IPR052365">
    <property type="entry name" value="THEM4/THEM5_acyl-CoA_thioest"/>
</dbReference>
<keyword evidence="5" id="KW-0963">Cytoplasm</keyword>
<keyword evidence="4" id="KW-1003">Cell membrane</keyword>
<dbReference type="Pfam" id="PF03061">
    <property type="entry name" value="4HBT"/>
    <property type="match status" value="1"/>
</dbReference>
<reference evidence="26 27" key="1">
    <citation type="submission" date="2017-02" db="EMBL/GenBank/DDBJ databases">
        <title>The new phylogeny of genus Mycobacterium.</title>
        <authorList>
            <person name="Tortoli E."/>
            <person name="Trovato A."/>
            <person name="Cirillo D.M."/>
        </authorList>
    </citation>
    <scope>NUCLEOTIDE SEQUENCE [LARGE SCALE GENOMIC DNA]</scope>
    <source>
        <strain evidence="26 27">DSM 44049</strain>
    </source>
</reference>
<keyword evidence="11" id="KW-0472">Membrane</keyword>
<dbReference type="PANTHER" id="PTHR12418:SF19">
    <property type="entry name" value="ACYL-COENZYME A THIOESTERASE THEM4"/>
    <property type="match status" value="1"/>
</dbReference>
<dbReference type="CDD" id="cd03443">
    <property type="entry name" value="PaaI_thioesterase"/>
    <property type="match status" value="1"/>
</dbReference>
<dbReference type="STRING" id="28445.BHQ20_20650"/>
<evidence type="ECO:0000256" key="8">
    <source>
        <dbReference type="ARBA" id="ARBA00022832"/>
    </source>
</evidence>
<dbReference type="AlphaFoldDB" id="A0A1E3S990"/>
<evidence type="ECO:0000256" key="1">
    <source>
        <dbReference type="ARBA" id="ARBA00004170"/>
    </source>
</evidence>
<dbReference type="EMBL" id="MVHT01000070">
    <property type="protein sequence ID" value="ORA97891.1"/>
    <property type="molecule type" value="Genomic_DNA"/>
</dbReference>
<keyword evidence="10" id="KW-0443">Lipid metabolism</keyword>
<evidence type="ECO:0000256" key="14">
    <source>
        <dbReference type="ARBA" id="ARBA00037002"/>
    </source>
</evidence>
<dbReference type="InterPro" id="IPR029069">
    <property type="entry name" value="HotDog_dom_sf"/>
</dbReference>
<evidence type="ECO:0000313" key="26">
    <source>
        <dbReference type="EMBL" id="ORA97891.1"/>
    </source>
</evidence>
<comment type="catalytic activity">
    <reaction evidence="23">
        <text>tetradecanoyl-CoA + H2O = tetradecanoate + CoA + H(+)</text>
        <dbReference type="Rhea" id="RHEA:40119"/>
        <dbReference type="ChEBI" id="CHEBI:15377"/>
        <dbReference type="ChEBI" id="CHEBI:15378"/>
        <dbReference type="ChEBI" id="CHEBI:30807"/>
        <dbReference type="ChEBI" id="CHEBI:57287"/>
        <dbReference type="ChEBI" id="CHEBI:57385"/>
    </reaction>
    <physiologicalReaction direction="left-to-right" evidence="23">
        <dbReference type="Rhea" id="RHEA:40120"/>
    </physiologicalReaction>
</comment>
<evidence type="ECO:0000313" key="27">
    <source>
        <dbReference type="Proteomes" id="UP000192739"/>
    </source>
</evidence>
<gene>
    <name evidence="26" type="ORF">BST27_21560</name>
</gene>